<gene>
    <name evidence="1" type="ORF">DPMN_036285</name>
</gene>
<reference evidence="1" key="2">
    <citation type="submission" date="2020-11" db="EMBL/GenBank/DDBJ databases">
        <authorList>
            <person name="McCartney M.A."/>
            <person name="Auch B."/>
            <person name="Kono T."/>
            <person name="Mallez S."/>
            <person name="Becker A."/>
            <person name="Gohl D.M."/>
            <person name="Silverstein K.A.T."/>
            <person name="Koren S."/>
            <person name="Bechman K.B."/>
            <person name="Herman A."/>
            <person name="Abrahante J.E."/>
            <person name="Garbe J."/>
        </authorList>
    </citation>
    <scope>NUCLEOTIDE SEQUENCE</scope>
    <source>
        <strain evidence="1">Duluth1</strain>
        <tissue evidence="1">Whole animal</tissue>
    </source>
</reference>
<organism evidence="1 2">
    <name type="scientific">Dreissena polymorpha</name>
    <name type="common">Zebra mussel</name>
    <name type="synonym">Mytilus polymorpha</name>
    <dbReference type="NCBI Taxonomy" id="45954"/>
    <lineage>
        <taxon>Eukaryota</taxon>
        <taxon>Metazoa</taxon>
        <taxon>Spiralia</taxon>
        <taxon>Lophotrochozoa</taxon>
        <taxon>Mollusca</taxon>
        <taxon>Bivalvia</taxon>
        <taxon>Autobranchia</taxon>
        <taxon>Heteroconchia</taxon>
        <taxon>Euheterodonta</taxon>
        <taxon>Imparidentia</taxon>
        <taxon>Neoheterodontei</taxon>
        <taxon>Myida</taxon>
        <taxon>Dreissenoidea</taxon>
        <taxon>Dreissenidae</taxon>
        <taxon>Dreissena</taxon>
    </lineage>
</organism>
<evidence type="ECO:0000313" key="2">
    <source>
        <dbReference type="Proteomes" id="UP000828390"/>
    </source>
</evidence>
<name>A0A9D4RLT1_DREPO</name>
<reference evidence="1" key="1">
    <citation type="journal article" date="2019" name="bioRxiv">
        <title>The Genome of the Zebra Mussel, Dreissena polymorpha: A Resource for Invasive Species Research.</title>
        <authorList>
            <person name="McCartney M.A."/>
            <person name="Auch B."/>
            <person name="Kono T."/>
            <person name="Mallez S."/>
            <person name="Zhang Y."/>
            <person name="Obille A."/>
            <person name="Becker A."/>
            <person name="Abrahante J.E."/>
            <person name="Garbe J."/>
            <person name="Badalamenti J.P."/>
            <person name="Herman A."/>
            <person name="Mangelson H."/>
            <person name="Liachko I."/>
            <person name="Sullivan S."/>
            <person name="Sone E.D."/>
            <person name="Koren S."/>
            <person name="Silverstein K.A.T."/>
            <person name="Beckman K.B."/>
            <person name="Gohl D.M."/>
        </authorList>
    </citation>
    <scope>NUCLEOTIDE SEQUENCE</scope>
    <source>
        <strain evidence="1">Duluth1</strain>
        <tissue evidence="1">Whole animal</tissue>
    </source>
</reference>
<evidence type="ECO:0000313" key="1">
    <source>
        <dbReference type="EMBL" id="KAH3873059.1"/>
    </source>
</evidence>
<sequence length="61" mass="6931">MKTYLDAKPSGITLKPATVKAHATNWAAQQSVWLMKLPMQEKLPFKMLKTFIVGRSRKSVQ</sequence>
<dbReference type="AlphaFoldDB" id="A0A9D4RLT1"/>
<comment type="caution">
    <text evidence="1">The sequence shown here is derived from an EMBL/GenBank/DDBJ whole genome shotgun (WGS) entry which is preliminary data.</text>
</comment>
<proteinExistence type="predicted"/>
<protein>
    <submittedName>
        <fullName evidence="1">Uncharacterized protein</fullName>
    </submittedName>
</protein>
<dbReference type="EMBL" id="JAIWYP010000002">
    <property type="protein sequence ID" value="KAH3873059.1"/>
    <property type="molecule type" value="Genomic_DNA"/>
</dbReference>
<dbReference type="Proteomes" id="UP000828390">
    <property type="component" value="Unassembled WGS sequence"/>
</dbReference>
<keyword evidence="2" id="KW-1185">Reference proteome</keyword>
<accession>A0A9D4RLT1</accession>